<dbReference type="EMBL" id="PXYV01000094">
    <property type="protein sequence ID" value="PSR20037.1"/>
    <property type="molecule type" value="Genomic_DNA"/>
</dbReference>
<proteinExistence type="predicted"/>
<comment type="caution">
    <text evidence="1">The sequence shown here is derived from an EMBL/GenBank/DDBJ whole genome shotgun (WGS) entry which is preliminary data.</text>
</comment>
<dbReference type="Gene3D" id="3.40.30.80">
    <property type="match status" value="1"/>
</dbReference>
<dbReference type="AlphaFoldDB" id="A0A2T2WCS6"/>
<gene>
    <name evidence="1" type="ORF">C7B45_16915</name>
</gene>
<name>A0A2T2WCS6_9FIRM</name>
<dbReference type="SUPFAM" id="SSF52833">
    <property type="entry name" value="Thioredoxin-like"/>
    <property type="match status" value="1"/>
</dbReference>
<organism evidence="1 2">
    <name type="scientific">Sulfobacillus acidophilus</name>
    <dbReference type="NCBI Taxonomy" id="53633"/>
    <lineage>
        <taxon>Bacteria</taxon>
        <taxon>Bacillati</taxon>
        <taxon>Bacillota</taxon>
        <taxon>Clostridia</taxon>
        <taxon>Eubacteriales</taxon>
        <taxon>Clostridiales Family XVII. Incertae Sedis</taxon>
        <taxon>Sulfobacillus</taxon>
    </lineage>
</organism>
<protein>
    <submittedName>
        <fullName evidence="1">Uncharacterized protein</fullName>
    </submittedName>
</protein>
<dbReference type="Proteomes" id="UP000241848">
    <property type="component" value="Unassembled WGS sequence"/>
</dbReference>
<evidence type="ECO:0000313" key="1">
    <source>
        <dbReference type="EMBL" id="PSR20037.1"/>
    </source>
</evidence>
<dbReference type="InterPro" id="IPR036249">
    <property type="entry name" value="Thioredoxin-like_sf"/>
</dbReference>
<accession>A0A2T2WCS6</accession>
<reference evidence="1 2" key="1">
    <citation type="journal article" date="2014" name="BMC Genomics">
        <title>Comparison of environmental and isolate Sulfobacillus genomes reveals diverse carbon, sulfur, nitrogen, and hydrogen metabolisms.</title>
        <authorList>
            <person name="Justice N.B."/>
            <person name="Norman A."/>
            <person name="Brown C.T."/>
            <person name="Singh A."/>
            <person name="Thomas B.C."/>
            <person name="Banfield J.F."/>
        </authorList>
    </citation>
    <scope>NUCLEOTIDE SEQUENCE [LARGE SCALE GENOMIC DNA]</scope>
    <source>
        <strain evidence="1">AMDSBA3</strain>
    </source>
</reference>
<evidence type="ECO:0000313" key="2">
    <source>
        <dbReference type="Proteomes" id="UP000241848"/>
    </source>
</evidence>
<sequence>MSSSISALTQRISAIDEVLTIGISASNVRDAATQAAAALLEELVSNSRTVTLQWRRDPRADGVIIALEKNATVGPVSFWGAPTGFELEGLVYALECLGRTSMTLDVSTSICQLIKPIHRTLRSDLYVTPT</sequence>